<dbReference type="AlphaFoldDB" id="A0A149V4D1"/>
<dbReference type="PATRIC" id="fig|178901.15.peg.950"/>
<evidence type="ECO:0000313" key="1">
    <source>
        <dbReference type="EMBL" id="KXV74793.1"/>
    </source>
</evidence>
<comment type="caution">
    <text evidence="1">The sequence shown here is derived from an EMBL/GenBank/DDBJ whole genome shotgun (WGS) entry which is preliminary data.</text>
</comment>
<dbReference type="EC" id="1.5.5.2" evidence="1"/>
<dbReference type="EC" id="1.2.1.88" evidence="1"/>
<gene>
    <name evidence="1" type="primary">putA</name>
    <name evidence="1" type="ORF">AD953_10130</name>
</gene>
<sequence>GVQPFGGRGLSGTGPKAGGPLILRRLLAQAPALPPLVRGRIPATMASWTDWLREQGESKAACTAAAFTRQTLVGGQITLPGPVGESNLYSLTRRGNILCIAQTKAGLYDQISLALSGDNAALVLADSSLTGWIASLPDALQLVIRPVTSAKEEPCAIVLGEQDDAVFAEARKALSTSDRPIASAWLTAAGLPAPESVVEEQCRSINTTAAGGNASLMALG</sequence>
<dbReference type="EMBL" id="LHZZ01000583">
    <property type="protein sequence ID" value="KXV74793.1"/>
    <property type="molecule type" value="Genomic_DNA"/>
</dbReference>
<evidence type="ECO:0000313" key="2">
    <source>
        <dbReference type="Proteomes" id="UP000075538"/>
    </source>
</evidence>
<dbReference type="GO" id="GO:0004657">
    <property type="term" value="F:proline dehydrogenase activity"/>
    <property type="evidence" value="ECO:0007669"/>
    <property type="project" value="UniProtKB-EC"/>
</dbReference>
<organism evidence="1 2">
    <name type="scientific">Acetobacter malorum</name>
    <dbReference type="NCBI Taxonomy" id="178901"/>
    <lineage>
        <taxon>Bacteria</taxon>
        <taxon>Pseudomonadati</taxon>
        <taxon>Pseudomonadota</taxon>
        <taxon>Alphaproteobacteria</taxon>
        <taxon>Acetobacterales</taxon>
        <taxon>Acetobacteraceae</taxon>
        <taxon>Acetobacter</taxon>
    </lineage>
</organism>
<protein>
    <submittedName>
        <fullName evidence="1">Transcriptional regulator</fullName>
        <ecNumber evidence="1">1.2.1.88</ecNumber>
        <ecNumber evidence="1">1.5.5.2</ecNumber>
    </submittedName>
</protein>
<proteinExistence type="predicted"/>
<accession>A0A149V4D1</accession>
<dbReference type="GO" id="GO:0003842">
    <property type="term" value="F:L-glutamate gamma-semialdehyde dehydrogenase activity"/>
    <property type="evidence" value="ECO:0007669"/>
    <property type="project" value="UniProtKB-EC"/>
</dbReference>
<dbReference type="Proteomes" id="UP000075538">
    <property type="component" value="Unassembled WGS sequence"/>
</dbReference>
<feature type="non-terminal residue" evidence="1">
    <location>
        <position position="1"/>
    </location>
</feature>
<name>A0A149V4D1_9PROT</name>
<reference evidence="1 2" key="1">
    <citation type="submission" date="2015-06" db="EMBL/GenBank/DDBJ databases">
        <title>Improved classification and identification of acetic acid bacteria using matrix-assisted laser desorption/ionization time-of-flight mass spectrometry; Gluconobacter nephelii and Gluconobacter uchimurae are later heterotypic synonyms of Gluconobacter japonicus and Gluconobacter oxydans, respectively.</title>
        <authorList>
            <person name="Li L."/>
            <person name="Cleenwerck I."/>
            <person name="De Vuyst L."/>
            <person name="Vandamme P."/>
        </authorList>
    </citation>
    <scope>NUCLEOTIDE SEQUENCE [LARGE SCALE GENOMIC DNA]</scope>
    <source>
        <strain evidence="1 2">LMG 1604</strain>
    </source>
</reference>
<keyword evidence="1" id="KW-0560">Oxidoreductase</keyword>